<evidence type="ECO:0000256" key="14">
    <source>
        <dbReference type="ARBA" id="ARBA00023204"/>
    </source>
</evidence>
<dbReference type="SMART" id="SM00279">
    <property type="entry name" value="HhH2"/>
    <property type="match status" value="1"/>
</dbReference>
<sequence>MPTLLLVDGSSYLYRAFHAMPDLRTTKNEPTGALHGVLNMLRRLESDYQAAGITYKACIFDAKGKTFRDDWYPEYKANRPPMPDDMVRQIEPLNAAIAALGWPLLSIDGVEADDVIGTLATQAAAAGIEVVVSTGDKDLAQLVGPHVTLINTMSNEALDEAGVRAKFGVPPERIVDYLALIGDAVDNVPGVDKVGPKTAVKWLDQYGSLDGVIAAAAAIGGVVGQNLRRSLDFLPLARRLVSVRCDLELPLALRELAPRPADRERLIELFAHYEMRSWLREVQGEGSADAAAQAAAVAVGSAAAPAVAAEPLPPGAHRAGYETVLDWPAFENWLQKIENAPLTALDTETTSLDPLAARIVGISLAVAPGEAAYLPLAHDYPGVPAQLPCDEVLARLKSWLESPGHAKIGQHLKYDQHVLANHGIALAGVRHDTLLQSYVLESGKDGVRGHDLGQLATRHLGLATIPYEALCGKGANQIGFEQVAIGQAAEYAAEDADLCQRLHAVLYPQIVADAGLARVYAEIEIPVRDILFRMERQGVLIDGELLTRQSHEIGKRLLDLEARAHAAAGQPFNVNSPKQLAEILFDKLGLPVKKKTPSGTPSTDEEVLSELALDYPLPKILLESRQLAKLKGTYTDKLPKMVNAGTGRVHTSYAQAVAVTGRLASSDPNLQNIPVRTAEGRRIRAAFIAPPGSSLVSADYSQIELRIMAHLSEDARLLEAFAQGEDVHRATAAEIFGVRPVDVGPDQRRVAKVINFGLIYGMSAFGLARELDLERGAAQAYIERYFARYPGVARYMATTREAARTQGYVETVFGRRLWLPEIRSSQAGRRQGAERAAINAPMQGSAADLIKSAMIAVQGWLDAERLQTRLLMQVHDELVLEVPDDELARVRGELPRLMTDFASLRVPLVVDVGVGANWDEAH</sequence>
<keyword evidence="9 17" id="KW-0227">DNA damage</keyword>
<dbReference type="InterPro" id="IPR002298">
    <property type="entry name" value="DNA_polymerase_A"/>
</dbReference>
<dbReference type="InterPro" id="IPR012337">
    <property type="entry name" value="RNaseH-like_sf"/>
</dbReference>
<dbReference type="CDD" id="cd09859">
    <property type="entry name" value="PIN_53EXO"/>
    <property type="match status" value="1"/>
</dbReference>
<dbReference type="GO" id="GO:0008409">
    <property type="term" value="F:5'-3' exonuclease activity"/>
    <property type="evidence" value="ECO:0007669"/>
    <property type="project" value="UniProtKB-UniRule"/>
</dbReference>
<dbReference type="PROSITE" id="PS00447">
    <property type="entry name" value="DNA_POLYMERASE_A"/>
    <property type="match status" value="1"/>
</dbReference>
<dbReference type="GO" id="GO:0006302">
    <property type="term" value="P:double-strand break repair"/>
    <property type="evidence" value="ECO:0007669"/>
    <property type="project" value="TreeGrafter"/>
</dbReference>
<evidence type="ECO:0000256" key="7">
    <source>
        <dbReference type="ARBA" id="ARBA00022705"/>
    </source>
</evidence>
<keyword evidence="12 17" id="KW-0239">DNA-directed DNA polymerase</keyword>
<keyword evidence="14 17" id="KW-0234">DNA repair</keyword>
<accession>C7RQV3</accession>
<dbReference type="Gene3D" id="3.30.70.370">
    <property type="match status" value="1"/>
</dbReference>
<evidence type="ECO:0000256" key="1">
    <source>
        <dbReference type="ARBA" id="ARBA00007705"/>
    </source>
</evidence>
<dbReference type="InterPro" id="IPR001098">
    <property type="entry name" value="DNA-dir_DNA_pol_A_palm_dom"/>
</dbReference>
<dbReference type="Pfam" id="PF01367">
    <property type="entry name" value="5_3_exonuc"/>
    <property type="match status" value="1"/>
</dbReference>
<evidence type="ECO:0000259" key="18">
    <source>
        <dbReference type="SMART" id="SM00474"/>
    </source>
</evidence>
<dbReference type="eggNOG" id="COG0749">
    <property type="taxonomic scope" value="Bacteria"/>
</dbReference>
<comment type="subunit">
    <text evidence="2">Single-chain monomer with multiple functions.</text>
</comment>
<dbReference type="CDD" id="cd09898">
    <property type="entry name" value="H3TH_53EXO"/>
    <property type="match status" value="1"/>
</dbReference>
<proteinExistence type="inferred from homology"/>
<dbReference type="Pfam" id="PF00476">
    <property type="entry name" value="DNA_pol_A"/>
    <property type="match status" value="1"/>
</dbReference>
<evidence type="ECO:0000256" key="8">
    <source>
        <dbReference type="ARBA" id="ARBA00022722"/>
    </source>
</evidence>
<keyword evidence="7 17" id="KW-0235">DNA replication</keyword>
<dbReference type="InterPro" id="IPR020046">
    <property type="entry name" value="5-3_exonucl_a-hlix_arch_N"/>
</dbReference>
<dbReference type="eggNOG" id="COG0258">
    <property type="taxonomic scope" value="Bacteria"/>
</dbReference>
<dbReference type="EMBL" id="CP001715">
    <property type="protein sequence ID" value="ACV34451.1"/>
    <property type="molecule type" value="Genomic_DNA"/>
</dbReference>
<dbReference type="InterPro" id="IPR036279">
    <property type="entry name" value="5-3_exonuclease_C_sf"/>
</dbReference>
<dbReference type="FunFam" id="1.10.150.20:FF:000003">
    <property type="entry name" value="DNA polymerase I"/>
    <property type="match status" value="1"/>
</dbReference>
<dbReference type="OrthoDB" id="9806424at2"/>
<evidence type="ECO:0000256" key="3">
    <source>
        <dbReference type="ARBA" id="ARBA00012417"/>
    </source>
</evidence>
<evidence type="ECO:0000256" key="4">
    <source>
        <dbReference type="ARBA" id="ARBA00020311"/>
    </source>
</evidence>
<dbReference type="InterPro" id="IPR008918">
    <property type="entry name" value="HhH2"/>
</dbReference>
<dbReference type="GO" id="GO:0003677">
    <property type="term" value="F:DNA binding"/>
    <property type="evidence" value="ECO:0007669"/>
    <property type="project" value="UniProtKB-UniRule"/>
</dbReference>
<dbReference type="FunFam" id="1.20.1060.10:FF:000001">
    <property type="entry name" value="DNA polymerase I"/>
    <property type="match status" value="1"/>
</dbReference>
<evidence type="ECO:0000256" key="16">
    <source>
        <dbReference type="NCBIfam" id="TIGR00593"/>
    </source>
</evidence>
<dbReference type="STRING" id="522306.CAP2UW1_1117"/>
<dbReference type="InterPro" id="IPR020045">
    <property type="entry name" value="DNA_polI_H3TH"/>
</dbReference>
<dbReference type="KEGG" id="app:CAP2UW1_1117"/>
<dbReference type="CDD" id="cd08637">
    <property type="entry name" value="DNA_pol_A_pol_I_C"/>
    <property type="match status" value="1"/>
</dbReference>
<dbReference type="PRINTS" id="PR00868">
    <property type="entry name" value="DNAPOLI"/>
</dbReference>
<dbReference type="SUPFAM" id="SSF88723">
    <property type="entry name" value="PIN domain-like"/>
    <property type="match status" value="1"/>
</dbReference>
<evidence type="ECO:0000256" key="11">
    <source>
        <dbReference type="ARBA" id="ARBA00022839"/>
    </source>
</evidence>
<dbReference type="AlphaFoldDB" id="C7RQV3"/>
<protein>
    <recommendedName>
        <fullName evidence="4 16">DNA polymerase I</fullName>
        <ecNumber evidence="3 16">2.7.7.7</ecNumber>
    </recommendedName>
</protein>
<evidence type="ECO:0000313" key="21">
    <source>
        <dbReference type="EMBL" id="ACV34451.1"/>
    </source>
</evidence>
<dbReference type="InterPro" id="IPR036397">
    <property type="entry name" value="RNaseH_sf"/>
</dbReference>
<keyword evidence="8" id="KW-0540">Nuclease</keyword>
<dbReference type="SMART" id="SM00474">
    <property type="entry name" value="35EXOc"/>
    <property type="match status" value="1"/>
</dbReference>
<dbReference type="SMART" id="SM00482">
    <property type="entry name" value="POLAc"/>
    <property type="match status" value="1"/>
</dbReference>
<dbReference type="NCBIfam" id="NF004397">
    <property type="entry name" value="PRK05755.1"/>
    <property type="match status" value="1"/>
</dbReference>
<evidence type="ECO:0000256" key="9">
    <source>
        <dbReference type="ARBA" id="ARBA00022763"/>
    </source>
</evidence>
<dbReference type="PANTHER" id="PTHR10133:SF27">
    <property type="entry name" value="DNA POLYMERASE NU"/>
    <property type="match status" value="1"/>
</dbReference>
<evidence type="ECO:0000259" key="19">
    <source>
        <dbReference type="SMART" id="SM00475"/>
    </source>
</evidence>
<dbReference type="FunFam" id="3.30.420.10:FF:000026">
    <property type="entry name" value="DNA polymerase I"/>
    <property type="match status" value="1"/>
</dbReference>
<comment type="catalytic activity">
    <reaction evidence="15 17">
        <text>DNA(n) + a 2'-deoxyribonucleoside 5'-triphosphate = DNA(n+1) + diphosphate</text>
        <dbReference type="Rhea" id="RHEA:22508"/>
        <dbReference type="Rhea" id="RHEA-COMP:17339"/>
        <dbReference type="Rhea" id="RHEA-COMP:17340"/>
        <dbReference type="ChEBI" id="CHEBI:33019"/>
        <dbReference type="ChEBI" id="CHEBI:61560"/>
        <dbReference type="ChEBI" id="CHEBI:173112"/>
        <dbReference type="EC" id="2.7.7.7"/>
    </reaction>
</comment>
<dbReference type="InterPro" id="IPR018320">
    <property type="entry name" value="DNA_polymerase_1"/>
</dbReference>
<evidence type="ECO:0000256" key="17">
    <source>
        <dbReference type="RuleBase" id="RU004460"/>
    </source>
</evidence>
<dbReference type="GO" id="GO:0008408">
    <property type="term" value="F:3'-5' exonuclease activity"/>
    <property type="evidence" value="ECO:0007669"/>
    <property type="project" value="UniProtKB-UniRule"/>
</dbReference>
<dbReference type="SUPFAM" id="SSF53098">
    <property type="entry name" value="Ribonuclease H-like"/>
    <property type="match status" value="1"/>
</dbReference>
<dbReference type="GO" id="GO:0006261">
    <property type="term" value="P:DNA-templated DNA replication"/>
    <property type="evidence" value="ECO:0007669"/>
    <property type="project" value="UniProtKB-UniRule"/>
</dbReference>
<dbReference type="InterPro" id="IPR019760">
    <property type="entry name" value="DNA-dir_DNA_pol_A_CS"/>
</dbReference>
<dbReference type="FunFam" id="3.40.50.1010:FF:000001">
    <property type="entry name" value="DNA polymerase I"/>
    <property type="match status" value="1"/>
</dbReference>
<evidence type="ECO:0000256" key="13">
    <source>
        <dbReference type="ARBA" id="ARBA00023125"/>
    </source>
</evidence>
<feature type="domain" description="DNA-directed DNA polymerase family A palm" evidence="20">
    <location>
        <begin position="680"/>
        <end position="886"/>
    </location>
</feature>
<dbReference type="GO" id="GO:0003887">
    <property type="term" value="F:DNA-directed DNA polymerase activity"/>
    <property type="evidence" value="ECO:0007669"/>
    <property type="project" value="UniProtKB-UniRule"/>
</dbReference>
<evidence type="ECO:0000256" key="12">
    <source>
        <dbReference type="ARBA" id="ARBA00022932"/>
    </source>
</evidence>
<dbReference type="SMART" id="SM00475">
    <property type="entry name" value="53EXOc"/>
    <property type="match status" value="1"/>
</dbReference>
<evidence type="ECO:0000259" key="20">
    <source>
        <dbReference type="SMART" id="SM00482"/>
    </source>
</evidence>
<dbReference type="CDD" id="cd06139">
    <property type="entry name" value="DNA_polA_I_Ecoli_like_exo"/>
    <property type="match status" value="1"/>
</dbReference>
<dbReference type="InterPro" id="IPR002421">
    <property type="entry name" value="5-3_exonuclease"/>
</dbReference>
<dbReference type="EC" id="2.7.7.7" evidence="3 16"/>
<reference evidence="21" key="1">
    <citation type="submission" date="2009-08" db="EMBL/GenBank/DDBJ databases">
        <authorList>
            <consortium name="US DOE Joint Genome Institute"/>
            <person name="Lucas S."/>
            <person name="Copeland A."/>
            <person name="Lapidus A."/>
            <person name="Glavina del Rio T."/>
            <person name="Dalin E."/>
            <person name="Tice H."/>
            <person name="Bruce D."/>
            <person name="Barry K."/>
            <person name="Pitluck S."/>
            <person name="Lowry S."/>
            <person name="Larimer F."/>
            <person name="Land M."/>
            <person name="Hauser L."/>
            <person name="Kyrpides N."/>
            <person name="Ivanova N."/>
            <person name="McMahon K.D."/>
            <person name="Hugenholtz P."/>
        </authorList>
    </citation>
    <scope>NUCLEOTIDE SEQUENCE</scope>
    <source>
        <strain evidence="21">UW-1</strain>
    </source>
</reference>
<dbReference type="InterPro" id="IPR002562">
    <property type="entry name" value="3'-5'_exonuclease_dom"/>
</dbReference>
<keyword evidence="6 17" id="KW-0548">Nucleotidyltransferase</keyword>
<dbReference type="HOGENOM" id="CLU_004675_0_0_4"/>
<dbReference type="NCBIfam" id="TIGR00593">
    <property type="entry name" value="pola"/>
    <property type="match status" value="1"/>
</dbReference>
<evidence type="ECO:0000256" key="10">
    <source>
        <dbReference type="ARBA" id="ARBA00022801"/>
    </source>
</evidence>
<evidence type="ECO:0000256" key="6">
    <source>
        <dbReference type="ARBA" id="ARBA00022695"/>
    </source>
</evidence>
<dbReference type="Gene3D" id="1.20.1060.10">
    <property type="entry name" value="Taq DNA Polymerase, Chain T, domain 4"/>
    <property type="match status" value="1"/>
</dbReference>
<evidence type="ECO:0000256" key="2">
    <source>
        <dbReference type="ARBA" id="ARBA00011541"/>
    </source>
</evidence>
<feature type="domain" description="3'-5' exonuclease" evidence="18">
    <location>
        <begin position="321"/>
        <end position="511"/>
    </location>
</feature>
<dbReference type="InterPro" id="IPR043502">
    <property type="entry name" value="DNA/RNA_pol_sf"/>
</dbReference>
<evidence type="ECO:0000256" key="5">
    <source>
        <dbReference type="ARBA" id="ARBA00022679"/>
    </source>
</evidence>
<keyword evidence="13 17" id="KW-0238">DNA-binding</keyword>
<dbReference type="SUPFAM" id="SSF47807">
    <property type="entry name" value="5' to 3' exonuclease, C-terminal subdomain"/>
    <property type="match status" value="1"/>
</dbReference>
<dbReference type="SUPFAM" id="SSF56672">
    <property type="entry name" value="DNA/RNA polymerases"/>
    <property type="match status" value="1"/>
</dbReference>
<comment type="similarity">
    <text evidence="1 17">Belongs to the DNA polymerase type-A family.</text>
</comment>
<keyword evidence="11 17" id="KW-0269">Exonuclease</keyword>
<reference evidence="21" key="2">
    <citation type="submission" date="2009-09" db="EMBL/GenBank/DDBJ databases">
        <title>Complete sequence of chromosome of Candidatus Accumulibacter phosphatis clade IIA str. UW-1.</title>
        <authorList>
            <consortium name="US DOE Joint Genome Institute"/>
            <person name="Martin H.G."/>
            <person name="Ivanova N."/>
            <person name="Kunin V."/>
            <person name="Warnecke F."/>
            <person name="Barry K."/>
            <person name="He S."/>
            <person name="Salamov A."/>
            <person name="Szeto E."/>
            <person name="Dalin E."/>
            <person name="Pangilinan J.L."/>
            <person name="Lapidus A."/>
            <person name="Lowry S."/>
            <person name="Kyrpides N.C."/>
            <person name="McMahon K.D."/>
            <person name="Hugenholtz P."/>
        </authorList>
    </citation>
    <scope>NUCLEOTIDE SEQUENCE [LARGE SCALE GENOMIC DNA]</scope>
    <source>
        <strain evidence="21">UW-1</strain>
    </source>
</reference>
<dbReference type="Pfam" id="PF01612">
    <property type="entry name" value="DNA_pol_A_exo1"/>
    <property type="match status" value="1"/>
</dbReference>
<keyword evidence="10 17" id="KW-0378">Hydrolase</keyword>
<name>C7RQV3_ACCRE</name>
<dbReference type="FunFam" id="1.10.150.20:FF:000002">
    <property type="entry name" value="DNA polymerase I"/>
    <property type="match status" value="1"/>
</dbReference>
<dbReference type="Gene3D" id="1.10.150.20">
    <property type="entry name" value="5' to 3' exonuclease, C-terminal subdomain"/>
    <property type="match status" value="2"/>
</dbReference>
<comment type="function">
    <text evidence="17">In addition to polymerase activity, this DNA polymerase exhibits 3'-5' and 5'-3' exonuclease activity.</text>
</comment>
<keyword evidence="5 17" id="KW-0808">Transferase</keyword>
<dbReference type="Gene3D" id="3.30.420.10">
    <property type="entry name" value="Ribonuclease H-like superfamily/Ribonuclease H"/>
    <property type="match status" value="1"/>
</dbReference>
<evidence type="ECO:0000256" key="15">
    <source>
        <dbReference type="ARBA" id="ARBA00049244"/>
    </source>
</evidence>
<dbReference type="Gene3D" id="3.40.50.1010">
    <property type="entry name" value="5'-nuclease"/>
    <property type="match status" value="1"/>
</dbReference>
<dbReference type="PANTHER" id="PTHR10133">
    <property type="entry name" value="DNA POLYMERASE I"/>
    <property type="match status" value="1"/>
</dbReference>
<organism evidence="21">
    <name type="scientific">Accumulibacter regalis</name>
    <dbReference type="NCBI Taxonomy" id="522306"/>
    <lineage>
        <taxon>Bacteria</taxon>
        <taxon>Pseudomonadati</taxon>
        <taxon>Pseudomonadota</taxon>
        <taxon>Betaproteobacteria</taxon>
        <taxon>Candidatus Accumulibacter</taxon>
    </lineage>
</organism>
<dbReference type="InterPro" id="IPR029060">
    <property type="entry name" value="PIN-like_dom_sf"/>
</dbReference>
<gene>
    <name evidence="17" type="primary">polA</name>
    <name evidence="21" type="ordered locus">CAP2UW1_1117</name>
</gene>
<dbReference type="Pfam" id="PF02739">
    <property type="entry name" value="5_3_exonuc_N"/>
    <property type="match status" value="1"/>
</dbReference>
<feature type="domain" description="5'-3' exonuclease" evidence="19">
    <location>
        <begin position="1"/>
        <end position="259"/>
    </location>
</feature>